<dbReference type="PANTHER" id="PTHR46796:SF6">
    <property type="entry name" value="ARAC SUBFAMILY"/>
    <property type="match status" value="1"/>
</dbReference>
<dbReference type="PANTHER" id="PTHR46796">
    <property type="entry name" value="HTH-TYPE TRANSCRIPTIONAL ACTIVATOR RHAS-RELATED"/>
    <property type="match status" value="1"/>
</dbReference>
<accession>A0ABS9TRG2</accession>
<dbReference type="InterPro" id="IPR035418">
    <property type="entry name" value="AraC-bd_2"/>
</dbReference>
<dbReference type="InterPro" id="IPR050204">
    <property type="entry name" value="AraC_XylS_family_regulators"/>
</dbReference>
<name>A0ABS9TRG2_9PSEU</name>
<dbReference type="PRINTS" id="PR00032">
    <property type="entry name" value="HTHARAC"/>
</dbReference>
<protein>
    <submittedName>
        <fullName evidence="5">Helix-turn-helix domain-containing protein</fullName>
    </submittedName>
</protein>
<keyword evidence="2" id="KW-0238">DNA-binding</keyword>
<reference evidence="5 6" key="1">
    <citation type="submission" date="2022-03" db="EMBL/GenBank/DDBJ databases">
        <title>Pseudonocardia alaer sp. nov., a novel actinomycete isolated from reed forest soil.</title>
        <authorList>
            <person name="Wang L."/>
        </authorList>
    </citation>
    <scope>NUCLEOTIDE SEQUENCE [LARGE SCALE GENOMIC DNA]</scope>
    <source>
        <strain evidence="5 6">Y-16303</strain>
    </source>
</reference>
<gene>
    <name evidence="5" type="ORF">MMF94_35895</name>
</gene>
<sequence length="313" mass="34912">MQILEYSGEELEDRAREIFFPVTVKAGPGFRGRAAIQELGETQTLSRSHMGRISAVRTGRMATEASPDNLLLFCIYIDGHVRVRQHDRFAELAAGAGILTEARSSYERASSTDTQRISLRFSRELLPLRTAEITEACARSMDPTAPAMRMLSGYLGRLFKIADELTMRQRLDAGRAAIELLAMALRDVTPSVPGSDGSAAVLLDMMLTHVREHLADPNLQVGELARRHHVSVRRAYTLFEQIGTTPGAYLREQRLLAAHMMLSDPRYALCGVSRVAAAVGFRDLSTFDRAFRRQYGTTPASWRREHLRPGLLL</sequence>
<feature type="domain" description="HTH araC/xylS-type" evidence="4">
    <location>
        <begin position="204"/>
        <end position="305"/>
    </location>
</feature>
<dbReference type="PROSITE" id="PS00041">
    <property type="entry name" value="HTH_ARAC_FAMILY_1"/>
    <property type="match status" value="1"/>
</dbReference>
<evidence type="ECO:0000313" key="5">
    <source>
        <dbReference type="EMBL" id="MCH6171115.1"/>
    </source>
</evidence>
<dbReference type="Pfam" id="PF14525">
    <property type="entry name" value="AraC_binding_2"/>
    <property type="match status" value="1"/>
</dbReference>
<dbReference type="InterPro" id="IPR020449">
    <property type="entry name" value="Tscrpt_reg_AraC-type_HTH"/>
</dbReference>
<evidence type="ECO:0000256" key="2">
    <source>
        <dbReference type="ARBA" id="ARBA00023125"/>
    </source>
</evidence>
<evidence type="ECO:0000313" key="6">
    <source>
        <dbReference type="Proteomes" id="UP001299970"/>
    </source>
</evidence>
<evidence type="ECO:0000256" key="3">
    <source>
        <dbReference type="ARBA" id="ARBA00023163"/>
    </source>
</evidence>
<dbReference type="EMBL" id="JAKXMK010000039">
    <property type="protein sequence ID" value="MCH6171115.1"/>
    <property type="molecule type" value="Genomic_DNA"/>
</dbReference>
<dbReference type="InterPro" id="IPR018062">
    <property type="entry name" value="HTH_AraC-typ_CS"/>
</dbReference>
<organism evidence="5 6">
    <name type="scientific">Pseudonocardia alaniniphila</name>
    <dbReference type="NCBI Taxonomy" id="75291"/>
    <lineage>
        <taxon>Bacteria</taxon>
        <taxon>Bacillati</taxon>
        <taxon>Actinomycetota</taxon>
        <taxon>Actinomycetes</taxon>
        <taxon>Pseudonocardiales</taxon>
        <taxon>Pseudonocardiaceae</taxon>
        <taxon>Pseudonocardia</taxon>
    </lineage>
</organism>
<dbReference type="Pfam" id="PF12833">
    <property type="entry name" value="HTH_18"/>
    <property type="match status" value="1"/>
</dbReference>
<proteinExistence type="predicted"/>
<evidence type="ECO:0000259" key="4">
    <source>
        <dbReference type="PROSITE" id="PS01124"/>
    </source>
</evidence>
<comment type="caution">
    <text evidence="5">The sequence shown here is derived from an EMBL/GenBank/DDBJ whole genome shotgun (WGS) entry which is preliminary data.</text>
</comment>
<dbReference type="PROSITE" id="PS01124">
    <property type="entry name" value="HTH_ARAC_FAMILY_2"/>
    <property type="match status" value="1"/>
</dbReference>
<dbReference type="Gene3D" id="1.10.10.60">
    <property type="entry name" value="Homeodomain-like"/>
    <property type="match status" value="1"/>
</dbReference>
<dbReference type="SMART" id="SM00342">
    <property type="entry name" value="HTH_ARAC"/>
    <property type="match status" value="1"/>
</dbReference>
<evidence type="ECO:0000256" key="1">
    <source>
        <dbReference type="ARBA" id="ARBA00023015"/>
    </source>
</evidence>
<keyword evidence="3" id="KW-0804">Transcription</keyword>
<dbReference type="RefSeq" id="WP_241041912.1">
    <property type="nucleotide sequence ID" value="NZ_BAAAJF010000069.1"/>
</dbReference>
<keyword evidence="1" id="KW-0805">Transcription regulation</keyword>
<dbReference type="SUPFAM" id="SSF46689">
    <property type="entry name" value="Homeodomain-like"/>
    <property type="match status" value="1"/>
</dbReference>
<dbReference type="Proteomes" id="UP001299970">
    <property type="component" value="Unassembled WGS sequence"/>
</dbReference>
<dbReference type="InterPro" id="IPR009057">
    <property type="entry name" value="Homeodomain-like_sf"/>
</dbReference>
<dbReference type="InterPro" id="IPR018060">
    <property type="entry name" value="HTH_AraC"/>
</dbReference>
<keyword evidence="6" id="KW-1185">Reference proteome</keyword>